<proteinExistence type="predicted"/>
<feature type="domain" description="Major facilitator superfamily (MFS) profile" evidence="5">
    <location>
        <begin position="204"/>
        <end position="437"/>
    </location>
</feature>
<dbReference type="InterPro" id="IPR020846">
    <property type="entry name" value="MFS_dom"/>
</dbReference>
<sequence length="437" mass="47189">MTESGALESPATLAAEADLARREAEYGAFVEDNLRRNYIAHFAHGMLGMTGFRLIFAPTFVPAYLFSITGSATMVGLGQALQQLGSVLSPIIGATQVEHRQRVMPVAVRIGLGMRLPLLLLALSGWLMTGAPLLLVTMVLLFAFGFFSGSQRVVFQMMLAKVIPIAKRGRLQAWRNFAGGGLAALISYFAGTWFIEHDVLGNGYAAVFLLAFILTAIGLFVLQRLMIEPLPPTVRPRMGMRERLRELPGLFTDRDYRHFVLAQALAIAGRMSLPFCILYAGRSNELSGAYIGLLSLAFLGADTLSNLVWGPIGDRKGFRLTFMLALVVWIAALVLLIESDSVAMTFLVFAGLGASQSGYMMSASTLVLEFGARDDIPMRLALSTTTETAIASLGPLAGGVIAASFGYIPLFWVSIAFLVAALATLILIVREPRTRAA</sequence>
<dbReference type="PANTHER" id="PTHR23526:SF1">
    <property type="entry name" value="MAJOR FACILITATOR SUPERFAMILY MFS_1"/>
    <property type="match status" value="1"/>
</dbReference>
<feature type="transmembrane region" description="Helical" evidence="4">
    <location>
        <begin position="259"/>
        <end position="281"/>
    </location>
</feature>
<evidence type="ECO:0000313" key="7">
    <source>
        <dbReference type="Proteomes" id="UP000266693"/>
    </source>
</evidence>
<protein>
    <submittedName>
        <fullName evidence="6">MFS transporter</fullName>
    </submittedName>
</protein>
<gene>
    <name evidence="6" type="ORF">D1610_14320</name>
</gene>
<keyword evidence="1 4" id="KW-0812">Transmembrane</keyword>
<dbReference type="GO" id="GO:0022857">
    <property type="term" value="F:transmembrane transporter activity"/>
    <property type="evidence" value="ECO:0007669"/>
    <property type="project" value="InterPro"/>
</dbReference>
<evidence type="ECO:0000313" key="6">
    <source>
        <dbReference type="EMBL" id="RHW16697.1"/>
    </source>
</evidence>
<dbReference type="Proteomes" id="UP000266693">
    <property type="component" value="Unassembled WGS sequence"/>
</dbReference>
<dbReference type="EMBL" id="QWLV01000008">
    <property type="protein sequence ID" value="RHW16697.1"/>
    <property type="molecule type" value="Genomic_DNA"/>
</dbReference>
<accession>A0A396RKB7</accession>
<feature type="transmembrane region" description="Helical" evidence="4">
    <location>
        <begin position="343"/>
        <end position="368"/>
    </location>
</feature>
<dbReference type="Pfam" id="PF07690">
    <property type="entry name" value="MFS_1"/>
    <property type="match status" value="1"/>
</dbReference>
<evidence type="ECO:0000256" key="3">
    <source>
        <dbReference type="ARBA" id="ARBA00023136"/>
    </source>
</evidence>
<feature type="transmembrane region" description="Helical" evidence="4">
    <location>
        <begin position="320"/>
        <end position="337"/>
    </location>
</feature>
<feature type="transmembrane region" description="Helical" evidence="4">
    <location>
        <begin position="106"/>
        <end position="127"/>
    </location>
</feature>
<dbReference type="PANTHER" id="PTHR23526">
    <property type="entry name" value="INTEGRAL MEMBRANE TRANSPORT PROTEIN-RELATED"/>
    <property type="match status" value="1"/>
</dbReference>
<dbReference type="InterPro" id="IPR036259">
    <property type="entry name" value="MFS_trans_sf"/>
</dbReference>
<evidence type="ECO:0000259" key="5">
    <source>
        <dbReference type="PROSITE" id="PS50850"/>
    </source>
</evidence>
<comment type="caution">
    <text evidence="6">The sequence shown here is derived from an EMBL/GenBank/DDBJ whole genome shotgun (WGS) entry which is preliminary data.</text>
</comment>
<dbReference type="OrthoDB" id="7398800at2"/>
<feature type="transmembrane region" description="Helical" evidence="4">
    <location>
        <begin position="287"/>
        <end position="308"/>
    </location>
</feature>
<feature type="transmembrane region" description="Helical" evidence="4">
    <location>
        <begin position="380"/>
        <end position="404"/>
    </location>
</feature>
<keyword evidence="3 4" id="KW-0472">Membrane</keyword>
<evidence type="ECO:0000256" key="4">
    <source>
        <dbReference type="SAM" id="Phobius"/>
    </source>
</evidence>
<name>A0A396RKB7_9SPHN</name>
<reference evidence="6 7" key="1">
    <citation type="submission" date="2018-08" db="EMBL/GenBank/DDBJ databases">
        <title>The multiple taxonomic identification of Sphingomonas gilva.</title>
        <authorList>
            <person name="Zhu D."/>
            <person name="Zheng S."/>
        </authorList>
    </citation>
    <scope>NUCLEOTIDE SEQUENCE [LARGE SCALE GENOMIC DNA]</scope>
    <source>
        <strain evidence="6 7">ZDH117</strain>
    </source>
</reference>
<feature type="transmembrane region" description="Helical" evidence="4">
    <location>
        <begin position="201"/>
        <end position="222"/>
    </location>
</feature>
<dbReference type="InterPro" id="IPR052528">
    <property type="entry name" value="Sugar_transport-like"/>
</dbReference>
<feature type="transmembrane region" description="Helical" evidence="4">
    <location>
        <begin position="133"/>
        <end position="155"/>
    </location>
</feature>
<evidence type="ECO:0000256" key="2">
    <source>
        <dbReference type="ARBA" id="ARBA00022989"/>
    </source>
</evidence>
<dbReference type="SUPFAM" id="SSF103473">
    <property type="entry name" value="MFS general substrate transporter"/>
    <property type="match status" value="1"/>
</dbReference>
<dbReference type="InterPro" id="IPR011701">
    <property type="entry name" value="MFS"/>
</dbReference>
<keyword evidence="7" id="KW-1185">Reference proteome</keyword>
<evidence type="ECO:0000256" key="1">
    <source>
        <dbReference type="ARBA" id="ARBA00022692"/>
    </source>
</evidence>
<feature type="transmembrane region" description="Helical" evidence="4">
    <location>
        <begin position="176"/>
        <end position="195"/>
    </location>
</feature>
<keyword evidence="2 4" id="KW-1133">Transmembrane helix</keyword>
<dbReference type="RefSeq" id="WP_118865009.1">
    <property type="nucleotide sequence ID" value="NZ_QWLV01000008.1"/>
</dbReference>
<organism evidence="6 7">
    <name type="scientific">Sphingomonas gilva</name>
    <dbReference type="NCBI Taxonomy" id="2305907"/>
    <lineage>
        <taxon>Bacteria</taxon>
        <taxon>Pseudomonadati</taxon>
        <taxon>Pseudomonadota</taxon>
        <taxon>Alphaproteobacteria</taxon>
        <taxon>Sphingomonadales</taxon>
        <taxon>Sphingomonadaceae</taxon>
        <taxon>Sphingomonas</taxon>
    </lineage>
</organism>
<feature type="transmembrane region" description="Helical" evidence="4">
    <location>
        <begin position="410"/>
        <end position="429"/>
    </location>
</feature>
<dbReference type="AlphaFoldDB" id="A0A396RKB7"/>
<dbReference type="Gene3D" id="1.20.1250.20">
    <property type="entry name" value="MFS general substrate transporter like domains"/>
    <property type="match status" value="2"/>
</dbReference>
<dbReference type="PROSITE" id="PS50850">
    <property type="entry name" value="MFS"/>
    <property type="match status" value="1"/>
</dbReference>